<dbReference type="GO" id="GO:0007005">
    <property type="term" value="P:mitochondrion organization"/>
    <property type="evidence" value="ECO:0007669"/>
    <property type="project" value="TreeGrafter"/>
</dbReference>
<feature type="region of interest" description="Disordered" evidence="3">
    <location>
        <begin position="136"/>
        <end position="215"/>
    </location>
</feature>
<dbReference type="Pfam" id="PF00595">
    <property type="entry name" value="PDZ"/>
    <property type="match status" value="1"/>
</dbReference>
<dbReference type="SUPFAM" id="SSF48452">
    <property type="entry name" value="TPR-like"/>
    <property type="match status" value="1"/>
</dbReference>
<proteinExistence type="predicted"/>
<gene>
    <name evidence="5" type="ORF">PPYR1160_LOCUS13793</name>
</gene>
<dbReference type="GO" id="GO:0005739">
    <property type="term" value="C:mitochondrion"/>
    <property type="evidence" value="ECO:0007669"/>
    <property type="project" value="TreeGrafter"/>
</dbReference>
<feature type="repeat" description="PPR" evidence="2">
    <location>
        <begin position="667"/>
        <end position="701"/>
    </location>
</feature>
<dbReference type="PROSITE" id="PS51375">
    <property type="entry name" value="PPR"/>
    <property type="match status" value="4"/>
</dbReference>
<dbReference type="Pfam" id="PF17177">
    <property type="entry name" value="PPR_long"/>
    <property type="match status" value="1"/>
</dbReference>
<dbReference type="InterPro" id="IPR011990">
    <property type="entry name" value="TPR-like_helical_dom_sf"/>
</dbReference>
<dbReference type="Pfam" id="PF13041">
    <property type="entry name" value="PPR_2"/>
    <property type="match status" value="1"/>
</dbReference>
<feature type="compositionally biased region" description="Low complexity" evidence="3">
    <location>
        <begin position="23"/>
        <end position="36"/>
    </location>
</feature>
<name>A0A7R9UF02_9STRA</name>
<evidence type="ECO:0000256" key="3">
    <source>
        <dbReference type="SAM" id="MobiDB-lite"/>
    </source>
</evidence>
<dbReference type="AlphaFoldDB" id="A0A7R9UF02"/>
<dbReference type="GO" id="GO:0006396">
    <property type="term" value="P:RNA processing"/>
    <property type="evidence" value="ECO:0007669"/>
    <property type="project" value="TreeGrafter"/>
</dbReference>
<evidence type="ECO:0000313" key="5">
    <source>
        <dbReference type="EMBL" id="CAD8264290.1"/>
    </source>
</evidence>
<dbReference type="PANTHER" id="PTHR47934">
    <property type="entry name" value="PENTATRICOPEPTIDE REPEAT-CONTAINING PROTEIN PET309, MITOCHONDRIAL"/>
    <property type="match status" value="1"/>
</dbReference>
<dbReference type="SMART" id="SM00228">
    <property type="entry name" value="PDZ"/>
    <property type="match status" value="2"/>
</dbReference>
<feature type="domain" description="PDZ" evidence="4">
    <location>
        <begin position="416"/>
        <end position="475"/>
    </location>
</feature>
<dbReference type="NCBIfam" id="TIGR00756">
    <property type="entry name" value="PPR"/>
    <property type="match status" value="3"/>
</dbReference>
<feature type="compositionally biased region" description="Basic and acidic residues" evidence="3">
    <location>
        <begin position="147"/>
        <end position="158"/>
    </location>
</feature>
<dbReference type="Pfam" id="PF01535">
    <property type="entry name" value="PPR"/>
    <property type="match status" value="2"/>
</dbReference>
<dbReference type="SUPFAM" id="SSF50156">
    <property type="entry name" value="PDZ domain-like"/>
    <property type="match status" value="1"/>
</dbReference>
<feature type="compositionally biased region" description="Basic and acidic residues" evidence="3">
    <location>
        <begin position="165"/>
        <end position="177"/>
    </location>
</feature>
<dbReference type="InterPro" id="IPR033443">
    <property type="entry name" value="PROP1-like_PPR_dom"/>
</dbReference>
<feature type="repeat" description="PPR" evidence="2">
    <location>
        <begin position="738"/>
        <end position="772"/>
    </location>
</feature>
<organism evidence="5">
    <name type="scientific">Pinguiococcus pyrenoidosus</name>
    <dbReference type="NCBI Taxonomy" id="172671"/>
    <lineage>
        <taxon>Eukaryota</taxon>
        <taxon>Sar</taxon>
        <taxon>Stramenopiles</taxon>
        <taxon>Ochrophyta</taxon>
        <taxon>Pinguiophyceae</taxon>
        <taxon>Pinguiochrysidales</taxon>
        <taxon>Pinguiochrysidaceae</taxon>
        <taxon>Pinguiococcus</taxon>
    </lineage>
</organism>
<feature type="repeat" description="PPR" evidence="2">
    <location>
        <begin position="843"/>
        <end position="877"/>
    </location>
</feature>
<keyword evidence="1" id="KW-0677">Repeat</keyword>
<reference evidence="5" key="1">
    <citation type="submission" date="2021-01" db="EMBL/GenBank/DDBJ databases">
        <authorList>
            <person name="Corre E."/>
            <person name="Pelletier E."/>
            <person name="Niang G."/>
            <person name="Scheremetjew M."/>
            <person name="Finn R."/>
            <person name="Kale V."/>
            <person name="Holt S."/>
            <person name="Cochrane G."/>
            <person name="Meng A."/>
            <person name="Brown T."/>
            <person name="Cohen L."/>
        </authorList>
    </citation>
    <scope>NUCLEOTIDE SEQUENCE</scope>
    <source>
        <strain evidence="5">CCMP2078</strain>
    </source>
</reference>
<dbReference type="InterPro" id="IPR002885">
    <property type="entry name" value="PPR_rpt"/>
</dbReference>
<dbReference type="PANTHER" id="PTHR47934:SF6">
    <property type="entry name" value="MITOCHONDRIAL GROUP I INTRON SPLICING FACTOR CCM1-RELATED"/>
    <property type="match status" value="1"/>
</dbReference>
<dbReference type="PROSITE" id="PS50106">
    <property type="entry name" value="PDZ"/>
    <property type="match status" value="1"/>
</dbReference>
<dbReference type="Gene3D" id="2.30.42.10">
    <property type="match status" value="1"/>
</dbReference>
<dbReference type="InterPro" id="IPR051114">
    <property type="entry name" value="Mito_RNA_Proc_CCM1"/>
</dbReference>
<dbReference type="InterPro" id="IPR036034">
    <property type="entry name" value="PDZ_sf"/>
</dbReference>
<dbReference type="Gene3D" id="1.25.40.10">
    <property type="entry name" value="Tetratricopeptide repeat domain"/>
    <property type="match status" value="3"/>
</dbReference>
<feature type="repeat" description="PPR" evidence="2">
    <location>
        <begin position="808"/>
        <end position="842"/>
    </location>
</feature>
<dbReference type="GO" id="GO:0003729">
    <property type="term" value="F:mRNA binding"/>
    <property type="evidence" value="ECO:0007669"/>
    <property type="project" value="TreeGrafter"/>
</dbReference>
<evidence type="ECO:0000256" key="2">
    <source>
        <dbReference type="PROSITE-ProRule" id="PRU00708"/>
    </source>
</evidence>
<evidence type="ECO:0000259" key="4">
    <source>
        <dbReference type="PROSITE" id="PS50106"/>
    </source>
</evidence>
<dbReference type="InterPro" id="IPR001478">
    <property type="entry name" value="PDZ"/>
</dbReference>
<protein>
    <recommendedName>
        <fullName evidence="4">PDZ domain-containing protein</fullName>
    </recommendedName>
</protein>
<feature type="compositionally biased region" description="Basic and acidic residues" evidence="3">
    <location>
        <begin position="57"/>
        <end position="70"/>
    </location>
</feature>
<dbReference type="EMBL" id="HBEA01018153">
    <property type="protein sequence ID" value="CAD8264290.1"/>
    <property type="molecule type" value="Transcribed_RNA"/>
</dbReference>
<evidence type="ECO:0000256" key="1">
    <source>
        <dbReference type="ARBA" id="ARBA00022737"/>
    </source>
</evidence>
<sequence>MRGHTNGVGVSPDSLDATSVETRSSGSPRCRSAGRSAARRRKSRGAWDASEVAEVSFKGRETQLAEERGRPPLRTSNADTALRERRALTGGSPRFETALGAQTEQLSSFRSAFIDLSVWSRLLGLRDPSSSSTISWRSPMYGARGPRTREQADGDRRSSCSLRSGDSEVGLRTERKNCGRFGQAGSGAEARSGAEAGSGAEFTTRPSQRLGTDTKRAGGTMTLLIAGIVVLSQLPVLQGFTPGRAITARLPTSRWPLERFHGGRRSAGEARALTASLESAGDQDSWWGAGDTSESSAVDAARRASTPKFVAEDLVKGTYTYEVELGAALGLTFEERASGDGKNQEAGVYISAVVAGGSGEAGGVCVDDRVVATSATVGSDMWEKRTKTGVLSAVRTRLAVAPTVRMRFERALAEENLRVREEREEVWDVIVRKPLGMSLIQEELGGPVVVSEVEKGGSADVAGIQKGDAIVAVSNSLGSRMWNTRSVDGVISAVTTNIWADGVQMRLRRRIDTAEKKEGHGEAAAAVGATKGAASDLTVTDVDRKSQRHELNLHMMSMIAKGRASEAVEAFDKAVISGMAPNVQLHTTLMKAYGRLRQPNKCVELIQRLKSQKDLPQNYQVDVTLINAAFSAISSGSAKVAQKFFREILEPGAREHFLHPDWKVQPDTYTFNIMLNVLVKQRKHARAKALFESMLKLGVKPDVVSFTALVRMYVSLQNLDGAAKTVRTMVQDFRIQPDRRLYHVLVEGYCSLQQVDKAESTFMAMARSSTPPSVVTYGVMMVAQIRTGRYAGVLEKYDALLEDDLKPNQYIYSSVILAYAKLGDLVGALSILREMRQRGHEPQLVVYTSIVEACLQNSQPDLALQIFDEMELAGLRPDPRALATLSRAHLLRNDLKSAVDVMDDLENDSVPKEMAAPLIAHAVAAGDYDTAEVVLKRYVDGKRGGTVPRRLEEALLRGLQKEDSGDGADADTSDGAGVEICWATEYASFLRRSADLLLEGKFELGWRFYKGYLRSCINSNLLHWAAAAAEQRKAGAWSVRLPVQAPEMHRGGEASRRSDSVNKEKADVEYWEEKALRAWEKASGSRAVEDVELSGLGVTRTYQA</sequence>
<accession>A0A7R9UF02</accession>
<feature type="region of interest" description="Disordered" evidence="3">
    <location>
        <begin position="1"/>
        <end position="81"/>
    </location>
</feature>
<dbReference type="CDD" id="cd00136">
    <property type="entry name" value="PDZ_canonical"/>
    <property type="match status" value="1"/>
</dbReference>
<feature type="compositionally biased region" description="Low complexity" evidence="3">
    <location>
        <begin position="186"/>
        <end position="201"/>
    </location>
</feature>